<comment type="similarity">
    <text evidence="2">Belongs to the mitochondrion-specific ribosomal protein mL42 family.</text>
</comment>
<evidence type="ECO:0000256" key="1">
    <source>
        <dbReference type="ARBA" id="ARBA00004173"/>
    </source>
</evidence>
<keyword evidence="10" id="KW-1185">Reference proteome</keyword>
<evidence type="ECO:0000256" key="7">
    <source>
        <dbReference type="ARBA" id="ARBA00035189"/>
    </source>
</evidence>
<gene>
    <name evidence="9" type="ORF">AFUS01_LOCUS38300</name>
</gene>
<keyword evidence="6" id="KW-0687">Ribonucleoprotein</keyword>
<proteinExistence type="inferred from homology"/>
<dbReference type="AlphaFoldDB" id="A0A8J2L406"/>
<dbReference type="Proteomes" id="UP000708208">
    <property type="component" value="Unassembled WGS sequence"/>
</dbReference>
<evidence type="ECO:0000256" key="6">
    <source>
        <dbReference type="ARBA" id="ARBA00023274"/>
    </source>
</evidence>
<dbReference type="PANTHER" id="PTHR13450:SF4">
    <property type="entry name" value="LARGE RIBOSOMAL SUBUNIT PROTEIN ML42"/>
    <property type="match status" value="1"/>
</dbReference>
<reference evidence="9" key="1">
    <citation type="submission" date="2021-06" db="EMBL/GenBank/DDBJ databases">
        <authorList>
            <person name="Hodson N. C."/>
            <person name="Mongue J. A."/>
            <person name="Jaron S. K."/>
        </authorList>
    </citation>
    <scope>NUCLEOTIDE SEQUENCE</scope>
</reference>
<evidence type="ECO:0000256" key="8">
    <source>
        <dbReference type="SAM" id="MobiDB-lite"/>
    </source>
</evidence>
<keyword evidence="5" id="KW-0496">Mitochondrion</keyword>
<dbReference type="OrthoDB" id="1107506at2759"/>
<keyword evidence="3" id="KW-0809">Transit peptide</keyword>
<dbReference type="InterPro" id="IPR019346">
    <property type="entry name" value="Ribosomal_mL42"/>
</dbReference>
<feature type="region of interest" description="Disordered" evidence="8">
    <location>
        <begin position="1"/>
        <end position="21"/>
    </location>
</feature>
<accession>A0A8J2L406</accession>
<evidence type="ECO:0000256" key="4">
    <source>
        <dbReference type="ARBA" id="ARBA00022980"/>
    </source>
</evidence>
<sequence length="160" mass="18724">MPDHGKQQKVSRTGTKKGRDMSVGKIVRSMVVKQQFLGRWNFRMLSTSTEFNSSKKNLETNEKVVVTDDGSVIACWHPEVPVPYELTKPMPVEVTPTDSVLKVQALRPTRELFRPKHQQMVVNELMQLTHTSKYTWLPKQRRLRYKEANPLNEKRDREYL</sequence>
<comment type="subcellular location">
    <subcellularLocation>
        <location evidence="1">Mitochondrion</location>
    </subcellularLocation>
</comment>
<evidence type="ECO:0000256" key="3">
    <source>
        <dbReference type="ARBA" id="ARBA00022946"/>
    </source>
</evidence>
<protein>
    <recommendedName>
        <fullName evidence="7">Large ribosomal subunit protein mL42</fullName>
    </recommendedName>
</protein>
<dbReference type="Pfam" id="PF10210">
    <property type="entry name" value="MRP-S32"/>
    <property type="match status" value="1"/>
</dbReference>
<organism evidence="9 10">
    <name type="scientific">Allacma fusca</name>
    <dbReference type="NCBI Taxonomy" id="39272"/>
    <lineage>
        <taxon>Eukaryota</taxon>
        <taxon>Metazoa</taxon>
        <taxon>Ecdysozoa</taxon>
        <taxon>Arthropoda</taxon>
        <taxon>Hexapoda</taxon>
        <taxon>Collembola</taxon>
        <taxon>Symphypleona</taxon>
        <taxon>Sminthuridae</taxon>
        <taxon>Allacma</taxon>
    </lineage>
</organism>
<evidence type="ECO:0000313" key="9">
    <source>
        <dbReference type="EMBL" id="CAG7828369.1"/>
    </source>
</evidence>
<dbReference type="PANTHER" id="PTHR13450">
    <property type="entry name" value="MITOCHONDRIAL 39S RIBOSOMAL PROTEIN L42"/>
    <property type="match status" value="1"/>
</dbReference>
<evidence type="ECO:0000256" key="2">
    <source>
        <dbReference type="ARBA" id="ARBA00005556"/>
    </source>
</evidence>
<keyword evidence="4" id="KW-0689">Ribosomal protein</keyword>
<name>A0A8J2L406_9HEXA</name>
<dbReference type="GO" id="GO:0005762">
    <property type="term" value="C:mitochondrial large ribosomal subunit"/>
    <property type="evidence" value="ECO:0007669"/>
    <property type="project" value="TreeGrafter"/>
</dbReference>
<evidence type="ECO:0000256" key="5">
    <source>
        <dbReference type="ARBA" id="ARBA00023128"/>
    </source>
</evidence>
<comment type="caution">
    <text evidence="9">The sequence shown here is derived from an EMBL/GenBank/DDBJ whole genome shotgun (WGS) entry which is preliminary data.</text>
</comment>
<dbReference type="EMBL" id="CAJVCH010547204">
    <property type="protein sequence ID" value="CAG7828369.1"/>
    <property type="molecule type" value="Genomic_DNA"/>
</dbReference>
<evidence type="ECO:0000313" key="10">
    <source>
        <dbReference type="Proteomes" id="UP000708208"/>
    </source>
</evidence>